<keyword evidence="2" id="KW-0328">Glycosyltransferase</keyword>
<dbReference type="Gene3D" id="3.90.550.10">
    <property type="entry name" value="Spore Coat Polysaccharide Biosynthesis Protein SpsA, Chain A"/>
    <property type="match status" value="1"/>
</dbReference>
<evidence type="ECO:0000256" key="3">
    <source>
        <dbReference type="ARBA" id="ARBA00022679"/>
    </source>
</evidence>
<gene>
    <name evidence="5" type="ORF">VTK73DRAFT_22</name>
</gene>
<reference evidence="5 6" key="1">
    <citation type="journal article" date="2024" name="Commun. Biol.">
        <title>Comparative genomic analysis of thermophilic fungi reveals convergent evolutionary adaptations and gene losses.</title>
        <authorList>
            <person name="Steindorff A.S."/>
            <person name="Aguilar-Pontes M.V."/>
            <person name="Robinson A.J."/>
            <person name="Andreopoulos B."/>
            <person name="LaButti K."/>
            <person name="Kuo A."/>
            <person name="Mondo S."/>
            <person name="Riley R."/>
            <person name="Otillar R."/>
            <person name="Haridas S."/>
            <person name="Lipzen A."/>
            <person name="Grimwood J."/>
            <person name="Schmutz J."/>
            <person name="Clum A."/>
            <person name="Reid I.D."/>
            <person name="Moisan M.C."/>
            <person name="Butler G."/>
            <person name="Nguyen T.T.M."/>
            <person name="Dewar K."/>
            <person name="Conant G."/>
            <person name="Drula E."/>
            <person name="Henrissat B."/>
            <person name="Hansel C."/>
            <person name="Singer S."/>
            <person name="Hutchinson M.I."/>
            <person name="de Vries R.P."/>
            <person name="Natvig D.O."/>
            <person name="Powell A.J."/>
            <person name="Tsang A."/>
            <person name="Grigoriev I.V."/>
        </authorList>
    </citation>
    <scope>NUCLEOTIDE SEQUENCE [LARGE SCALE GENOMIC DNA]</scope>
    <source>
        <strain evidence="5 6">ATCC 24622</strain>
    </source>
</reference>
<name>A0ABR3Y8D9_9PEZI</name>
<feature type="transmembrane region" description="Helical" evidence="4">
    <location>
        <begin position="31"/>
        <end position="49"/>
    </location>
</feature>
<keyword evidence="4" id="KW-0472">Membrane</keyword>
<dbReference type="PANTHER" id="PTHR31306:SF10">
    <property type="entry name" value="ALPHA-1,6-MANNOSYLTRANSFERASE MNN11-RELATED"/>
    <property type="match status" value="1"/>
</dbReference>
<dbReference type="Pfam" id="PF05637">
    <property type="entry name" value="Glyco_transf_34"/>
    <property type="match status" value="1"/>
</dbReference>
<dbReference type="Proteomes" id="UP001586593">
    <property type="component" value="Unassembled WGS sequence"/>
</dbReference>
<dbReference type="InterPro" id="IPR008630">
    <property type="entry name" value="Glyco_trans_34"/>
</dbReference>
<dbReference type="EMBL" id="JAZHXJ010000001">
    <property type="protein sequence ID" value="KAL1884328.1"/>
    <property type="molecule type" value="Genomic_DNA"/>
</dbReference>
<proteinExistence type="inferred from homology"/>
<evidence type="ECO:0000256" key="1">
    <source>
        <dbReference type="ARBA" id="ARBA00005664"/>
    </source>
</evidence>
<organism evidence="5 6">
    <name type="scientific">Phialemonium thermophilum</name>
    <dbReference type="NCBI Taxonomy" id="223376"/>
    <lineage>
        <taxon>Eukaryota</taxon>
        <taxon>Fungi</taxon>
        <taxon>Dikarya</taxon>
        <taxon>Ascomycota</taxon>
        <taxon>Pezizomycotina</taxon>
        <taxon>Sordariomycetes</taxon>
        <taxon>Sordariomycetidae</taxon>
        <taxon>Cephalothecales</taxon>
        <taxon>Cephalothecaceae</taxon>
        <taxon>Phialemonium</taxon>
    </lineage>
</organism>
<evidence type="ECO:0000313" key="5">
    <source>
        <dbReference type="EMBL" id="KAL1884328.1"/>
    </source>
</evidence>
<dbReference type="InterPro" id="IPR029044">
    <property type="entry name" value="Nucleotide-diphossugar_trans"/>
</dbReference>
<accession>A0ABR3Y8D9</accession>
<sequence>MHFAYPPRKDSAPPRFVPRSTQFSTLRRRRLKVVAIIGLAIITFLYLISRGSSGQGPPREHVPSGKPPAVIVTVLDESDFRRPYLETVKENRRQYAERHGYAVMFPKIGEYDLKGSPFSWTKVVAMRDAMTKFPDAKFIWFLDQDYFIMNAQATIEEDVMKPTRLESLMIKDHPVVPPDSIIKTFAHLKGQDIDFVLTQDVEGLSVNSFVIRNGEWARFFLEVWFDPIYRTYNFQKAETHALEHIVQWHPTILSRLALIPQNVINAGSTSEKGAQYQPGDMVVRLSNCAKASNTKPCETELEKFTQLWRTAFSGS</sequence>
<dbReference type="PANTHER" id="PTHR31306">
    <property type="entry name" value="ALPHA-1,6-MANNOSYLTRANSFERASE MNN11-RELATED"/>
    <property type="match status" value="1"/>
</dbReference>
<keyword evidence="4" id="KW-0812">Transmembrane</keyword>
<comment type="similarity">
    <text evidence="1">Belongs to the glycosyltransferase 34 family.</text>
</comment>
<keyword evidence="3" id="KW-0808">Transferase</keyword>
<evidence type="ECO:0000313" key="6">
    <source>
        <dbReference type="Proteomes" id="UP001586593"/>
    </source>
</evidence>
<protein>
    <submittedName>
        <fullName evidence="5">Uncharacterized protein</fullName>
    </submittedName>
</protein>
<evidence type="ECO:0000256" key="4">
    <source>
        <dbReference type="SAM" id="Phobius"/>
    </source>
</evidence>
<comment type="caution">
    <text evidence="5">The sequence shown here is derived from an EMBL/GenBank/DDBJ whole genome shotgun (WGS) entry which is preliminary data.</text>
</comment>
<keyword evidence="6" id="KW-1185">Reference proteome</keyword>
<evidence type="ECO:0000256" key="2">
    <source>
        <dbReference type="ARBA" id="ARBA00022676"/>
    </source>
</evidence>
<keyword evidence="4" id="KW-1133">Transmembrane helix</keyword>